<feature type="domain" description="HAT C-terminal dimerisation" evidence="2">
    <location>
        <begin position="27"/>
        <end position="87"/>
    </location>
</feature>
<feature type="compositionally biased region" description="Polar residues" evidence="1">
    <location>
        <begin position="138"/>
        <end position="150"/>
    </location>
</feature>
<proteinExistence type="predicted"/>
<sequence length="150" mass="17250">MVLEQWEDLKAEIKVPTLRTLSFHQLWANMLVQYADEYALVLRLVVISLLIPADTSECERIFSLMNDLKTAERNSMGQQNLKNLMLWHIMGYKTDMEGKKVKMPCCDVPVMAILKEFRSMAFENGGMLGRKAHPGRRQCQSTSMRSTGHQ</sequence>
<dbReference type="InterPro" id="IPR008906">
    <property type="entry name" value="HATC_C_dom"/>
</dbReference>
<evidence type="ECO:0000313" key="3">
    <source>
        <dbReference type="EMBL" id="KOO35867.1"/>
    </source>
</evidence>
<dbReference type="PANTHER" id="PTHR46880">
    <property type="entry name" value="RAS-ASSOCIATING DOMAIN-CONTAINING PROTEIN"/>
    <property type="match status" value="1"/>
</dbReference>
<keyword evidence="4" id="KW-1185">Reference proteome</keyword>
<dbReference type="GO" id="GO:0046983">
    <property type="term" value="F:protein dimerization activity"/>
    <property type="evidence" value="ECO:0007669"/>
    <property type="project" value="InterPro"/>
</dbReference>
<dbReference type="SUPFAM" id="SSF53098">
    <property type="entry name" value="Ribonuclease H-like"/>
    <property type="match status" value="1"/>
</dbReference>
<dbReference type="AlphaFoldDB" id="A0A0M0KB94"/>
<gene>
    <name evidence="3" type="ORF">Ctob_015958</name>
</gene>
<evidence type="ECO:0000259" key="2">
    <source>
        <dbReference type="Pfam" id="PF05699"/>
    </source>
</evidence>
<feature type="region of interest" description="Disordered" evidence="1">
    <location>
        <begin position="128"/>
        <end position="150"/>
    </location>
</feature>
<evidence type="ECO:0000256" key="1">
    <source>
        <dbReference type="SAM" id="MobiDB-lite"/>
    </source>
</evidence>
<dbReference type="Proteomes" id="UP000037460">
    <property type="component" value="Unassembled WGS sequence"/>
</dbReference>
<evidence type="ECO:0000313" key="4">
    <source>
        <dbReference type="Proteomes" id="UP000037460"/>
    </source>
</evidence>
<comment type="caution">
    <text evidence="3">The sequence shown here is derived from an EMBL/GenBank/DDBJ whole genome shotgun (WGS) entry which is preliminary data.</text>
</comment>
<dbReference type="EMBL" id="JWZX01000724">
    <property type="protein sequence ID" value="KOO35867.1"/>
    <property type="molecule type" value="Genomic_DNA"/>
</dbReference>
<reference evidence="4" key="1">
    <citation type="journal article" date="2015" name="PLoS Genet.">
        <title>Genome Sequence and Transcriptome Analyses of Chrysochromulina tobin: Metabolic Tools for Enhanced Algal Fitness in the Prominent Order Prymnesiales (Haptophyceae).</title>
        <authorList>
            <person name="Hovde B.T."/>
            <person name="Deodato C.R."/>
            <person name="Hunsperger H.M."/>
            <person name="Ryken S.A."/>
            <person name="Yost W."/>
            <person name="Jha R.K."/>
            <person name="Patterson J."/>
            <person name="Monnat R.J. Jr."/>
            <person name="Barlow S.B."/>
            <person name="Starkenburg S.R."/>
            <person name="Cattolico R.A."/>
        </authorList>
    </citation>
    <scope>NUCLEOTIDE SEQUENCE</scope>
    <source>
        <strain evidence="4">CCMP291</strain>
    </source>
</reference>
<dbReference type="InterPro" id="IPR012337">
    <property type="entry name" value="RNaseH-like_sf"/>
</dbReference>
<name>A0A0M0KB94_9EUKA</name>
<protein>
    <submittedName>
        <fullName evidence="3">Alpha,alpha-trehalose-phosphate synthase</fullName>
    </submittedName>
</protein>
<accession>A0A0M0KB94</accession>
<organism evidence="3 4">
    <name type="scientific">Chrysochromulina tobinii</name>
    <dbReference type="NCBI Taxonomy" id="1460289"/>
    <lineage>
        <taxon>Eukaryota</taxon>
        <taxon>Haptista</taxon>
        <taxon>Haptophyta</taxon>
        <taxon>Prymnesiophyceae</taxon>
        <taxon>Prymnesiales</taxon>
        <taxon>Chrysochromulinaceae</taxon>
        <taxon>Chrysochromulina</taxon>
    </lineage>
</organism>
<dbReference type="PANTHER" id="PTHR46880:SF5">
    <property type="entry name" value="DUF4371 DOMAIN-CONTAINING PROTEIN"/>
    <property type="match status" value="1"/>
</dbReference>
<dbReference type="Pfam" id="PF05699">
    <property type="entry name" value="Dimer_Tnp_hAT"/>
    <property type="match status" value="1"/>
</dbReference>